<evidence type="ECO:0000256" key="2">
    <source>
        <dbReference type="ARBA" id="ARBA00023004"/>
    </source>
</evidence>
<gene>
    <name evidence="5" type="ORF">dsmv_2342</name>
</gene>
<dbReference type="InterPro" id="IPR009051">
    <property type="entry name" value="Helical_ferredxn"/>
</dbReference>
<keyword evidence="3" id="KW-0411">Iron-sulfur</keyword>
<dbReference type="STRING" id="897.B2D07_01400"/>
<reference evidence="5 6" key="1">
    <citation type="journal article" date="2013" name="Genome Announc.">
        <title>Draft genome sequences for three mercury-methylating, sulfate-reducing bacteria.</title>
        <authorList>
            <person name="Brown S.D."/>
            <person name="Hurt R.A.Jr."/>
            <person name="Gilmour C.C."/>
            <person name="Elias D.A."/>
        </authorList>
    </citation>
    <scope>NUCLEOTIDE SEQUENCE [LARGE SCALE GENOMIC DNA]</scope>
    <source>
        <strain evidence="5 6">DSM 2059</strain>
    </source>
</reference>
<evidence type="ECO:0000256" key="3">
    <source>
        <dbReference type="ARBA" id="ARBA00023014"/>
    </source>
</evidence>
<dbReference type="eggNOG" id="COG0493">
    <property type="taxonomic scope" value="Bacteria"/>
</dbReference>
<feature type="domain" description="4Fe-4S ferredoxin-type" evidence="4">
    <location>
        <begin position="1042"/>
        <end position="1071"/>
    </location>
</feature>
<sequence length="1119" mass="118911">MKRPKDRLHKVVIIGANPSGIAAANKLGELGVPVTLVDRDANLDRKLANDAWRLNSGVPLNHAHRPGLIRILRNPAIQCLLPADVTGIRHTPQGFRVGIFRHQTFTNPDACVLCGRCAEACPVSTEDGRKAIVFDGRLSLPGRPVIDKRRTPLCRENCPLGVNAQGYVALAGAGKYAEALALIRERNILPGICGRICNHPCEDDCRRGTLDDPVAIRDIKRFLSDYGAAHPEETPAPRPAERRPEHFAVIGGGPAGIAAAAEFARAGCAATVFEREASAGGLLRYGIGPHRLPRHILDAELAVVRDMGVTFAAGHPVDLTDIQSMTASYSGVVVAVGSWKDRRLGIPGEDLDGISGCLEFLNRCHRGEMEPLRQRAVVIGDGNAAFDLARTLVRTGASVTLISWFGKDEIPADPEEIQGAVQEGVVIRDRCQVVAFLGKAGRLDRLSVKPTRPGKPDAGGVAWPVIVPGASAFEMAADRAFVAIGQIGAFEPGSSLGGLEITDRGLIRTDNGPRTSLSGVYAAGDAVSGPSTVVKAMASGRLAAITALSDICGVPVPSPTCARPSDRDFRDIPSNIPVHCRVPMSEVQPAARIGGFTEVALGLSEVQVREEADRCLQCGVCAECLECVRACGAVGAICHTDTGETFAEHAGAVIIADPDMAPAVKGDDIIRAYGPRSAKPDVYAMLMRGYAAAAQALLLLGDASWVRKGNGFSFTQPDPGLSPDIRIGVFICRCNDSLGWMDEMDRYIESLAAVPDVVHTGTLASACVPEGIAAVIKTVRDKGITRIVLGSCVCCPLNFVCSACTDQRSRLKHALFTATGISRSMVMVRNIRGEALSLLQKDPDEALKRLRGLIDRSVKRSRKLTAFPTPSRLYNFATAVIGRSEAAMTSAVTLADIGMDVFTFGSEAASAGDLPDHPNIHAFTGARVTRLSGNLGDFQLTVETEDGHVQQMQVGAVILGEKSRRHIRHIHQEGLPLRVTAVDMQSAGVTGVPFFYPGMTAVSGLFLADPPGIRISARRKGAAAAMLTAAAMPNSARQNKGFTVTVNEAACRGCGRCVDACAYQAVTLKRNDIGRYAVVDEAFCKGCGNCISVCPTNAADSPFRSQKFFEQTLAEILLP</sequence>
<dbReference type="Pfam" id="PF07992">
    <property type="entry name" value="Pyr_redox_2"/>
    <property type="match status" value="1"/>
</dbReference>
<dbReference type="Pfam" id="PF12838">
    <property type="entry name" value="Fer4_7"/>
    <property type="match status" value="1"/>
</dbReference>
<dbReference type="InterPro" id="IPR017900">
    <property type="entry name" value="4Fe4S_Fe_S_CS"/>
</dbReference>
<dbReference type="OrthoDB" id="9803192at2"/>
<dbReference type="GO" id="GO:0046872">
    <property type="term" value="F:metal ion binding"/>
    <property type="evidence" value="ECO:0007669"/>
    <property type="project" value="UniProtKB-KW"/>
</dbReference>
<feature type="domain" description="4Fe-4S ferredoxin-type" evidence="4">
    <location>
        <begin position="1075"/>
        <end position="1104"/>
    </location>
</feature>
<dbReference type="PROSITE" id="PS00198">
    <property type="entry name" value="4FE4S_FER_1"/>
    <property type="match status" value="3"/>
</dbReference>
<dbReference type="EMBL" id="ATHJ01000081">
    <property type="protein sequence ID" value="EPR40746.1"/>
    <property type="molecule type" value="Genomic_DNA"/>
</dbReference>
<evidence type="ECO:0000256" key="1">
    <source>
        <dbReference type="ARBA" id="ARBA00022723"/>
    </source>
</evidence>
<dbReference type="Gene3D" id="1.10.1060.10">
    <property type="entry name" value="Alpha-helical ferredoxin"/>
    <property type="match status" value="1"/>
</dbReference>
<dbReference type="PRINTS" id="PR00469">
    <property type="entry name" value="PNDRDTASEII"/>
</dbReference>
<dbReference type="RefSeq" id="WP_020876773.1">
    <property type="nucleotide sequence ID" value="NZ_ATHJ01000081.1"/>
</dbReference>
<dbReference type="SUPFAM" id="SSF54862">
    <property type="entry name" value="4Fe-4S ferredoxins"/>
    <property type="match status" value="1"/>
</dbReference>
<dbReference type="InterPro" id="IPR036188">
    <property type="entry name" value="FAD/NAD-bd_sf"/>
</dbReference>
<accession>S7TUS3</accession>
<dbReference type="GO" id="GO:0051536">
    <property type="term" value="F:iron-sulfur cluster binding"/>
    <property type="evidence" value="ECO:0007669"/>
    <property type="project" value="UniProtKB-KW"/>
</dbReference>
<keyword evidence="1" id="KW-0479">Metal-binding</keyword>
<dbReference type="SUPFAM" id="SSF51971">
    <property type="entry name" value="Nucleotide-binding domain"/>
    <property type="match status" value="2"/>
</dbReference>
<dbReference type="InterPro" id="IPR023753">
    <property type="entry name" value="FAD/NAD-binding_dom"/>
</dbReference>
<protein>
    <submittedName>
        <fullName evidence="5">Pyridine nucleotide-disulfide oxidoreductase, FAD/NAD(P)-binding domain containing protein</fullName>
    </submittedName>
</protein>
<dbReference type="Gene3D" id="3.50.50.60">
    <property type="entry name" value="FAD/NAD(P)-binding domain"/>
    <property type="match status" value="3"/>
</dbReference>
<dbReference type="InterPro" id="IPR017896">
    <property type="entry name" value="4Fe4S_Fe-S-bd"/>
</dbReference>
<dbReference type="PROSITE" id="PS51379">
    <property type="entry name" value="4FE4S_FER_2"/>
    <property type="match status" value="3"/>
</dbReference>
<dbReference type="Proteomes" id="UP000014977">
    <property type="component" value="Unassembled WGS sequence"/>
</dbReference>
<dbReference type="PATRIC" id="fig|1121405.3.peg.1917"/>
<keyword evidence="2" id="KW-0408">Iron</keyword>
<dbReference type="SUPFAM" id="SSF46548">
    <property type="entry name" value="alpha-helical ferredoxin"/>
    <property type="match status" value="2"/>
</dbReference>
<dbReference type="SUPFAM" id="SSF51905">
    <property type="entry name" value="FAD/NAD(P)-binding domain"/>
    <property type="match status" value="1"/>
</dbReference>
<dbReference type="PANTHER" id="PTHR42783">
    <property type="entry name" value="GLUTAMATE SYNTHASE [NADPH] SMALL CHAIN"/>
    <property type="match status" value="1"/>
</dbReference>
<dbReference type="Pfam" id="PF14691">
    <property type="entry name" value="Fer4_20"/>
    <property type="match status" value="1"/>
</dbReference>
<evidence type="ECO:0000313" key="6">
    <source>
        <dbReference type="Proteomes" id="UP000014977"/>
    </source>
</evidence>
<dbReference type="GO" id="GO:0016491">
    <property type="term" value="F:oxidoreductase activity"/>
    <property type="evidence" value="ECO:0007669"/>
    <property type="project" value="InterPro"/>
</dbReference>
<comment type="caution">
    <text evidence="5">The sequence shown here is derived from an EMBL/GenBank/DDBJ whole genome shotgun (WGS) entry which is preliminary data.</text>
</comment>
<proteinExistence type="predicted"/>
<keyword evidence="6" id="KW-1185">Reference proteome</keyword>
<dbReference type="Gene3D" id="3.30.70.20">
    <property type="match status" value="1"/>
</dbReference>
<organism evidence="5 6">
    <name type="scientific">Desulfococcus multivorans DSM 2059</name>
    <dbReference type="NCBI Taxonomy" id="1121405"/>
    <lineage>
        <taxon>Bacteria</taxon>
        <taxon>Pseudomonadati</taxon>
        <taxon>Thermodesulfobacteriota</taxon>
        <taxon>Desulfobacteria</taxon>
        <taxon>Desulfobacterales</taxon>
        <taxon>Desulfococcaceae</taxon>
        <taxon>Desulfococcus</taxon>
    </lineage>
</organism>
<dbReference type="AlphaFoldDB" id="S7TUS3"/>
<dbReference type="PANTHER" id="PTHR42783:SF3">
    <property type="entry name" value="GLUTAMATE SYNTHASE [NADPH] SMALL CHAIN-RELATED"/>
    <property type="match status" value="1"/>
</dbReference>
<evidence type="ECO:0000259" key="4">
    <source>
        <dbReference type="PROSITE" id="PS51379"/>
    </source>
</evidence>
<dbReference type="PRINTS" id="PR00368">
    <property type="entry name" value="FADPNR"/>
</dbReference>
<dbReference type="eggNOG" id="COG1148">
    <property type="taxonomic scope" value="Bacteria"/>
</dbReference>
<dbReference type="InterPro" id="IPR028261">
    <property type="entry name" value="DPD_II"/>
</dbReference>
<evidence type="ECO:0000313" key="5">
    <source>
        <dbReference type="EMBL" id="EPR40746.1"/>
    </source>
</evidence>
<name>S7TUS3_DESML</name>
<dbReference type="Pfam" id="PF00037">
    <property type="entry name" value="Fer4"/>
    <property type="match status" value="1"/>
</dbReference>
<feature type="domain" description="4Fe-4S ferredoxin-type" evidence="4">
    <location>
        <begin position="102"/>
        <end position="131"/>
    </location>
</feature>